<sequence>MRHFSPSGPAAATPAASQIRRPAFFSPGYRTPLASAGVHCVGRCLERSLRPRAPPLLAAARGEGDPHEGAAAGHAASLLTGLFDDTVAATTR</sequence>
<proteinExistence type="predicted"/>
<keyword evidence="2" id="KW-1185">Reference proteome</keyword>
<evidence type="ECO:0000313" key="2">
    <source>
        <dbReference type="Proteomes" id="UP000805193"/>
    </source>
</evidence>
<dbReference type="Proteomes" id="UP000805193">
    <property type="component" value="Unassembled WGS sequence"/>
</dbReference>
<dbReference type="EMBL" id="JABSTQ010009550">
    <property type="protein sequence ID" value="KAG0428254.1"/>
    <property type="molecule type" value="Genomic_DNA"/>
</dbReference>
<organism evidence="1 2">
    <name type="scientific">Ixodes persulcatus</name>
    <name type="common">Taiga tick</name>
    <dbReference type="NCBI Taxonomy" id="34615"/>
    <lineage>
        <taxon>Eukaryota</taxon>
        <taxon>Metazoa</taxon>
        <taxon>Ecdysozoa</taxon>
        <taxon>Arthropoda</taxon>
        <taxon>Chelicerata</taxon>
        <taxon>Arachnida</taxon>
        <taxon>Acari</taxon>
        <taxon>Parasitiformes</taxon>
        <taxon>Ixodida</taxon>
        <taxon>Ixodoidea</taxon>
        <taxon>Ixodidae</taxon>
        <taxon>Ixodinae</taxon>
        <taxon>Ixodes</taxon>
    </lineage>
</organism>
<accession>A0AC60Q3D4</accession>
<reference evidence="1 2" key="1">
    <citation type="journal article" date="2020" name="Cell">
        <title>Large-Scale Comparative Analyses of Tick Genomes Elucidate Their Genetic Diversity and Vector Capacities.</title>
        <authorList>
            <consortium name="Tick Genome and Microbiome Consortium (TIGMIC)"/>
            <person name="Jia N."/>
            <person name="Wang J."/>
            <person name="Shi W."/>
            <person name="Du L."/>
            <person name="Sun Y."/>
            <person name="Zhan W."/>
            <person name="Jiang J.F."/>
            <person name="Wang Q."/>
            <person name="Zhang B."/>
            <person name="Ji P."/>
            <person name="Bell-Sakyi L."/>
            <person name="Cui X.M."/>
            <person name="Yuan T.T."/>
            <person name="Jiang B.G."/>
            <person name="Yang W.F."/>
            <person name="Lam T.T."/>
            <person name="Chang Q.C."/>
            <person name="Ding S.J."/>
            <person name="Wang X.J."/>
            <person name="Zhu J.G."/>
            <person name="Ruan X.D."/>
            <person name="Zhao L."/>
            <person name="Wei J.T."/>
            <person name="Ye R.Z."/>
            <person name="Que T.C."/>
            <person name="Du C.H."/>
            <person name="Zhou Y.H."/>
            <person name="Cheng J.X."/>
            <person name="Dai P.F."/>
            <person name="Guo W.B."/>
            <person name="Han X.H."/>
            <person name="Huang E.J."/>
            <person name="Li L.F."/>
            <person name="Wei W."/>
            <person name="Gao Y.C."/>
            <person name="Liu J.Z."/>
            <person name="Shao H.Z."/>
            <person name="Wang X."/>
            <person name="Wang C.C."/>
            <person name="Yang T.C."/>
            <person name="Huo Q.B."/>
            <person name="Li W."/>
            <person name="Chen H.Y."/>
            <person name="Chen S.E."/>
            <person name="Zhou L.G."/>
            <person name="Ni X.B."/>
            <person name="Tian J.H."/>
            <person name="Sheng Y."/>
            <person name="Liu T."/>
            <person name="Pan Y.S."/>
            <person name="Xia L.Y."/>
            <person name="Li J."/>
            <person name="Zhao F."/>
            <person name="Cao W.C."/>
        </authorList>
    </citation>
    <scope>NUCLEOTIDE SEQUENCE [LARGE SCALE GENOMIC DNA]</scope>
    <source>
        <strain evidence="1">Iper-2018</strain>
    </source>
</reference>
<gene>
    <name evidence="1" type="ORF">HPB47_024774</name>
</gene>
<comment type="caution">
    <text evidence="1">The sequence shown here is derived from an EMBL/GenBank/DDBJ whole genome shotgun (WGS) entry which is preliminary data.</text>
</comment>
<name>A0AC60Q3D4_IXOPE</name>
<protein>
    <submittedName>
        <fullName evidence="1">Uncharacterized protein</fullName>
    </submittedName>
</protein>
<evidence type="ECO:0000313" key="1">
    <source>
        <dbReference type="EMBL" id="KAG0428254.1"/>
    </source>
</evidence>